<sequence length="107" mass="12302">MPSDMYEEKIHVITIYANDIYKALWSNEPFSARKTGDFLKDLSKKVIDDLGDCDLDSLLSISNHYAILPYKYTLNKMGLDINTKEDTMAMALYYFSAVNEFLAAFHD</sequence>
<keyword evidence="2" id="KW-1185">Reference proteome</keyword>
<proteinExistence type="predicted"/>
<dbReference type="EMBL" id="GL453976">
    <property type="protein sequence ID" value="EFN75084.1"/>
    <property type="molecule type" value="Genomic_DNA"/>
</dbReference>
<gene>
    <name evidence="1" type="ORF">EAI_07448</name>
</gene>
<dbReference type="OrthoDB" id="6347512at2759"/>
<organism evidence="2">
    <name type="scientific">Harpegnathos saltator</name>
    <name type="common">Jerdon's jumping ant</name>
    <dbReference type="NCBI Taxonomy" id="610380"/>
    <lineage>
        <taxon>Eukaryota</taxon>
        <taxon>Metazoa</taxon>
        <taxon>Ecdysozoa</taxon>
        <taxon>Arthropoda</taxon>
        <taxon>Hexapoda</taxon>
        <taxon>Insecta</taxon>
        <taxon>Pterygota</taxon>
        <taxon>Neoptera</taxon>
        <taxon>Endopterygota</taxon>
        <taxon>Hymenoptera</taxon>
        <taxon>Apocrita</taxon>
        <taxon>Aculeata</taxon>
        <taxon>Formicoidea</taxon>
        <taxon>Formicidae</taxon>
        <taxon>Ponerinae</taxon>
        <taxon>Ponerini</taxon>
        <taxon>Harpegnathos</taxon>
    </lineage>
</organism>
<dbReference type="Proteomes" id="UP000008237">
    <property type="component" value="Unassembled WGS sequence"/>
</dbReference>
<dbReference type="STRING" id="610380.E2CAH3"/>
<protein>
    <submittedName>
        <fullName evidence="1">Uncharacterized protein</fullName>
    </submittedName>
</protein>
<reference evidence="1 2" key="1">
    <citation type="journal article" date="2010" name="Science">
        <title>Genomic comparison of the ants Camponotus floridanus and Harpegnathos saltator.</title>
        <authorList>
            <person name="Bonasio R."/>
            <person name="Zhang G."/>
            <person name="Ye C."/>
            <person name="Mutti N.S."/>
            <person name="Fang X."/>
            <person name="Qin N."/>
            <person name="Donahue G."/>
            <person name="Yang P."/>
            <person name="Li Q."/>
            <person name="Li C."/>
            <person name="Zhang P."/>
            <person name="Huang Z."/>
            <person name="Berger S.L."/>
            <person name="Reinberg D."/>
            <person name="Wang J."/>
            <person name="Liebig J."/>
        </authorList>
    </citation>
    <scope>NUCLEOTIDE SEQUENCE [LARGE SCALE GENOMIC DNA]</scope>
    <source>
        <strain evidence="1 2">R22 G/1</strain>
    </source>
</reference>
<dbReference type="InParanoid" id="E2CAH3"/>
<dbReference type="AlphaFoldDB" id="E2CAH3"/>
<evidence type="ECO:0000313" key="1">
    <source>
        <dbReference type="EMBL" id="EFN75084.1"/>
    </source>
</evidence>
<accession>E2CAH3</accession>
<name>E2CAH3_HARSA</name>
<evidence type="ECO:0000313" key="2">
    <source>
        <dbReference type="Proteomes" id="UP000008237"/>
    </source>
</evidence>